<proteinExistence type="predicted"/>
<organism evidence="2 3">
    <name type="scientific">Paraphoma chrysanthemicola</name>
    <dbReference type="NCBI Taxonomy" id="798071"/>
    <lineage>
        <taxon>Eukaryota</taxon>
        <taxon>Fungi</taxon>
        <taxon>Dikarya</taxon>
        <taxon>Ascomycota</taxon>
        <taxon>Pezizomycotina</taxon>
        <taxon>Dothideomycetes</taxon>
        <taxon>Pleosporomycetidae</taxon>
        <taxon>Pleosporales</taxon>
        <taxon>Pleosporineae</taxon>
        <taxon>Phaeosphaeriaceae</taxon>
        <taxon>Paraphoma</taxon>
    </lineage>
</organism>
<keyword evidence="1" id="KW-0812">Transmembrane</keyword>
<keyword evidence="3" id="KW-1185">Reference proteome</keyword>
<dbReference type="Proteomes" id="UP000813461">
    <property type="component" value="Unassembled WGS sequence"/>
</dbReference>
<name>A0A8K0VYV4_9PLEO</name>
<keyword evidence="1" id="KW-0472">Membrane</keyword>
<evidence type="ECO:0000313" key="2">
    <source>
        <dbReference type="EMBL" id="KAH7088343.1"/>
    </source>
</evidence>
<dbReference type="Pfam" id="PF01544">
    <property type="entry name" value="CorA"/>
    <property type="match status" value="1"/>
</dbReference>
<sequence>MITFSQTGNKSWNDPSLFDKIDEYLYVTVSKLDSGIKYSVESKRLDELVPLIESSSASPVNREWSLQLLIAPQVYERNVKRLPYSKQVIDAIQSNWCIADVCFHAHLKAGSCAMPFNPKPCDPSWTGSMIRFMYSFPFKCTLAVSHDRSTCITYGICFGIESTNINALLSKLHFSKEHAHQPFLVPLLMTDMALTGLKDFSSKTYNDFLPVREAMGCNLYFNPESKYTAPDLSDMPRKLTVLVNAGASNSASLSATKAVINYLDKQLEEEQLKKDEDLIVRMRDYLTLMREVVDGTKRKNDYLKESVQAQVQMVYTLLAQQDNALNHRYGADMRVIAAVTLLFLPGTFVATLFSASFWDFSPGNQSSKVSSWVWLYWLVTASLTAAVLCIWRGFPRMKQFMPWRGTARHGSSKLA</sequence>
<reference evidence="2" key="1">
    <citation type="journal article" date="2021" name="Nat. Commun.">
        <title>Genetic determinants of endophytism in the Arabidopsis root mycobiome.</title>
        <authorList>
            <person name="Mesny F."/>
            <person name="Miyauchi S."/>
            <person name="Thiergart T."/>
            <person name="Pickel B."/>
            <person name="Atanasova L."/>
            <person name="Karlsson M."/>
            <person name="Huettel B."/>
            <person name="Barry K.W."/>
            <person name="Haridas S."/>
            <person name="Chen C."/>
            <person name="Bauer D."/>
            <person name="Andreopoulos W."/>
            <person name="Pangilinan J."/>
            <person name="LaButti K."/>
            <person name="Riley R."/>
            <person name="Lipzen A."/>
            <person name="Clum A."/>
            <person name="Drula E."/>
            <person name="Henrissat B."/>
            <person name="Kohler A."/>
            <person name="Grigoriev I.V."/>
            <person name="Martin F.M."/>
            <person name="Hacquard S."/>
        </authorList>
    </citation>
    <scope>NUCLEOTIDE SEQUENCE</scope>
    <source>
        <strain evidence="2">MPI-SDFR-AT-0120</strain>
    </source>
</reference>
<dbReference type="OrthoDB" id="2830640at2759"/>
<keyword evidence="1" id="KW-1133">Transmembrane helix</keyword>
<comment type="caution">
    <text evidence="2">The sequence shown here is derived from an EMBL/GenBank/DDBJ whole genome shotgun (WGS) entry which is preliminary data.</text>
</comment>
<feature type="transmembrane region" description="Helical" evidence="1">
    <location>
        <begin position="374"/>
        <end position="394"/>
    </location>
</feature>
<dbReference type="Gene3D" id="1.20.58.340">
    <property type="entry name" value="Magnesium transport protein CorA, transmembrane region"/>
    <property type="match status" value="1"/>
</dbReference>
<accession>A0A8K0VYV4</accession>
<dbReference type="AlphaFoldDB" id="A0A8K0VYV4"/>
<feature type="transmembrane region" description="Helical" evidence="1">
    <location>
        <begin position="335"/>
        <end position="354"/>
    </location>
</feature>
<evidence type="ECO:0000256" key="1">
    <source>
        <dbReference type="SAM" id="Phobius"/>
    </source>
</evidence>
<evidence type="ECO:0000313" key="3">
    <source>
        <dbReference type="Proteomes" id="UP000813461"/>
    </source>
</evidence>
<protein>
    <submittedName>
        <fullName evidence="2">Uncharacterized protein</fullName>
    </submittedName>
</protein>
<dbReference type="EMBL" id="JAGMVJ010000008">
    <property type="protein sequence ID" value="KAH7088343.1"/>
    <property type="molecule type" value="Genomic_DNA"/>
</dbReference>
<dbReference type="InterPro" id="IPR002523">
    <property type="entry name" value="MgTranspt_CorA/ZnTranspt_ZntB"/>
</dbReference>
<gene>
    <name evidence="2" type="ORF">FB567DRAFT_524190</name>
</gene>